<sequence>APSSIYYIPNLFTPEEEEVITACIVNAPQPKWTYVPGQGIMPHTDGPAFFQLVSNVTMGSHTLLDLYRPVNQE</sequence>
<dbReference type="GO" id="GO:0046872">
    <property type="term" value="F:metal ion binding"/>
    <property type="evidence" value="ECO:0007669"/>
    <property type="project" value="UniProtKB-KW"/>
</dbReference>
<dbReference type="EMBL" id="KZ358274">
    <property type="protein sequence ID" value="PIO59272.1"/>
    <property type="molecule type" value="Genomic_DNA"/>
</dbReference>
<evidence type="ECO:0000256" key="5">
    <source>
        <dbReference type="ARBA" id="ARBA00023004"/>
    </source>
</evidence>
<protein>
    <recommendedName>
        <fullName evidence="8">Alpha-ketoglutarate-dependent dioxygenase AlkB-like domain-containing protein</fullName>
    </recommendedName>
</protein>
<keyword evidence="7" id="KW-1185">Reference proteome</keyword>
<keyword evidence="4" id="KW-0560">Oxidoreductase</keyword>
<keyword evidence="5" id="KW-0408">Iron</keyword>
<organism evidence="6 7">
    <name type="scientific">Teladorsagia circumcincta</name>
    <name type="common">Brown stomach worm</name>
    <name type="synonym">Ostertagia circumcincta</name>
    <dbReference type="NCBI Taxonomy" id="45464"/>
    <lineage>
        <taxon>Eukaryota</taxon>
        <taxon>Metazoa</taxon>
        <taxon>Ecdysozoa</taxon>
        <taxon>Nematoda</taxon>
        <taxon>Chromadorea</taxon>
        <taxon>Rhabditida</taxon>
        <taxon>Rhabditina</taxon>
        <taxon>Rhabditomorpha</taxon>
        <taxon>Strongyloidea</taxon>
        <taxon>Trichostrongylidae</taxon>
        <taxon>Teladorsagia</taxon>
    </lineage>
</organism>
<dbReference type="OrthoDB" id="412814at2759"/>
<reference evidence="6 7" key="1">
    <citation type="submission" date="2015-09" db="EMBL/GenBank/DDBJ databases">
        <title>Draft genome of the parasitic nematode Teladorsagia circumcincta isolate WARC Sus (inbred).</title>
        <authorList>
            <person name="Mitreva M."/>
        </authorList>
    </citation>
    <scope>NUCLEOTIDE SEQUENCE [LARGE SCALE GENOMIC DNA]</scope>
    <source>
        <strain evidence="6 7">S</strain>
    </source>
</reference>
<evidence type="ECO:0008006" key="8">
    <source>
        <dbReference type="Google" id="ProtNLM"/>
    </source>
</evidence>
<dbReference type="Gene3D" id="2.60.120.1520">
    <property type="match status" value="1"/>
</dbReference>
<evidence type="ECO:0000313" key="7">
    <source>
        <dbReference type="Proteomes" id="UP000230423"/>
    </source>
</evidence>
<evidence type="ECO:0000256" key="3">
    <source>
        <dbReference type="ARBA" id="ARBA00022964"/>
    </source>
</evidence>
<evidence type="ECO:0000256" key="1">
    <source>
        <dbReference type="ARBA" id="ARBA00007879"/>
    </source>
</evidence>
<dbReference type="Proteomes" id="UP000230423">
    <property type="component" value="Unassembled WGS sequence"/>
</dbReference>
<evidence type="ECO:0000256" key="2">
    <source>
        <dbReference type="ARBA" id="ARBA00022723"/>
    </source>
</evidence>
<keyword evidence="2" id="KW-0479">Metal-binding</keyword>
<dbReference type="PANTHER" id="PTHR46030:SF1">
    <property type="entry name" value="ALPHA-KETOGLUTARATE-DEPENDENT DIOXYGENASE ALKB HOMOLOG 6"/>
    <property type="match status" value="1"/>
</dbReference>
<dbReference type="PANTHER" id="PTHR46030">
    <property type="entry name" value="ALPHA-KETOGLUTARATE-DEPENDENT DIOXYGENASE ALKB HOMOLOG 6"/>
    <property type="match status" value="1"/>
</dbReference>
<dbReference type="GO" id="GO:0051213">
    <property type="term" value="F:dioxygenase activity"/>
    <property type="evidence" value="ECO:0007669"/>
    <property type="project" value="UniProtKB-KW"/>
</dbReference>
<evidence type="ECO:0000256" key="4">
    <source>
        <dbReference type="ARBA" id="ARBA00023002"/>
    </source>
</evidence>
<proteinExistence type="inferred from homology"/>
<gene>
    <name evidence="6" type="ORF">TELCIR_19272</name>
</gene>
<dbReference type="GO" id="GO:0005634">
    <property type="term" value="C:nucleus"/>
    <property type="evidence" value="ECO:0007669"/>
    <property type="project" value="TreeGrafter"/>
</dbReference>
<keyword evidence="3" id="KW-0223">Dioxygenase</keyword>
<feature type="non-terminal residue" evidence="6">
    <location>
        <position position="1"/>
    </location>
</feature>
<dbReference type="InterPro" id="IPR032862">
    <property type="entry name" value="ALKBH6"/>
</dbReference>
<dbReference type="AlphaFoldDB" id="A0A2G9TP75"/>
<feature type="non-terminal residue" evidence="6">
    <location>
        <position position="73"/>
    </location>
</feature>
<name>A0A2G9TP75_TELCI</name>
<comment type="similarity">
    <text evidence="1">Belongs to the alkB family.</text>
</comment>
<accession>A0A2G9TP75</accession>
<evidence type="ECO:0000313" key="6">
    <source>
        <dbReference type="EMBL" id="PIO59272.1"/>
    </source>
</evidence>